<dbReference type="SUPFAM" id="SSF103473">
    <property type="entry name" value="MFS general substrate transporter"/>
    <property type="match status" value="1"/>
</dbReference>
<dbReference type="GO" id="GO:0022857">
    <property type="term" value="F:transmembrane transporter activity"/>
    <property type="evidence" value="ECO:0007669"/>
    <property type="project" value="InterPro"/>
</dbReference>
<feature type="transmembrane region" description="Helical" evidence="8">
    <location>
        <begin position="202"/>
        <end position="225"/>
    </location>
</feature>
<feature type="transmembrane region" description="Helical" evidence="8">
    <location>
        <begin position="161"/>
        <end position="182"/>
    </location>
</feature>
<feature type="transmembrane region" description="Helical" evidence="8">
    <location>
        <begin position="395"/>
        <end position="415"/>
    </location>
</feature>
<evidence type="ECO:0000313" key="9">
    <source>
        <dbReference type="EMBL" id="ABX04218.1"/>
    </source>
</evidence>
<keyword evidence="5 8" id="KW-1133">Transmembrane helix</keyword>
<feature type="transmembrane region" description="Helical" evidence="8">
    <location>
        <begin position="333"/>
        <end position="350"/>
    </location>
</feature>
<dbReference type="InterPro" id="IPR036259">
    <property type="entry name" value="MFS_trans_sf"/>
</dbReference>
<keyword evidence="6 8" id="KW-0472">Membrane</keyword>
<proteinExistence type="predicted"/>
<dbReference type="InParanoid" id="A9B4Q3"/>
<dbReference type="KEGG" id="hau:Haur_1575"/>
<dbReference type="Proteomes" id="UP000000787">
    <property type="component" value="Chromosome"/>
</dbReference>
<feature type="transmembrane region" description="Helical" evidence="8">
    <location>
        <begin position="117"/>
        <end position="141"/>
    </location>
</feature>
<dbReference type="BioCyc" id="HAUR316274:GHYA-1599-MONOMER"/>
<evidence type="ECO:0000256" key="4">
    <source>
        <dbReference type="ARBA" id="ARBA00022692"/>
    </source>
</evidence>
<dbReference type="PANTHER" id="PTHR43266">
    <property type="entry name" value="MACROLIDE-EFFLUX PROTEIN"/>
    <property type="match status" value="1"/>
</dbReference>
<dbReference type="GO" id="GO:0005886">
    <property type="term" value="C:plasma membrane"/>
    <property type="evidence" value="ECO:0007669"/>
    <property type="project" value="UniProtKB-SubCell"/>
</dbReference>
<feature type="region of interest" description="Disordered" evidence="7">
    <location>
        <begin position="448"/>
        <end position="472"/>
    </location>
</feature>
<accession>A9B4Q3</accession>
<evidence type="ECO:0000256" key="5">
    <source>
        <dbReference type="ARBA" id="ARBA00022989"/>
    </source>
</evidence>
<evidence type="ECO:0000256" key="8">
    <source>
        <dbReference type="SAM" id="Phobius"/>
    </source>
</evidence>
<dbReference type="STRING" id="316274.Haur_1575"/>
<comment type="subcellular location">
    <subcellularLocation>
        <location evidence="1">Cell membrane</location>
        <topology evidence="1">Multi-pass membrane protein</topology>
    </subcellularLocation>
</comment>
<dbReference type="HOGENOM" id="CLU_034180_16_0_0"/>
<dbReference type="eggNOG" id="COG2814">
    <property type="taxonomic scope" value="Bacteria"/>
</dbReference>
<keyword evidence="2" id="KW-0813">Transport</keyword>
<keyword evidence="4 8" id="KW-0812">Transmembrane</keyword>
<organism evidence="9 10">
    <name type="scientific">Herpetosiphon aurantiacus (strain ATCC 23779 / DSM 785 / 114-95)</name>
    <dbReference type="NCBI Taxonomy" id="316274"/>
    <lineage>
        <taxon>Bacteria</taxon>
        <taxon>Bacillati</taxon>
        <taxon>Chloroflexota</taxon>
        <taxon>Chloroflexia</taxon>
        <taxon>Herpetosiphonales</taxon>
        <taxon>Herpetosiphonaceae</taxon>
        <taxon>Herpetosiphon</taxon>
    </lineage>
</organism>
<evidence type="ECO:0000313" key="10">
    <source>
        <dbReference type="Proteomes" id="UP000000787"/>
    </source>
</evidence>
<dbReference type="EMBL" id="CP000875">
    <property type="protein sequence ID" value="ABX04218.1"/>
    <property type="molecule type" value="Genomic_DNA"/>
</dbReference>
<dbReference type="Gene3D" id="1.20.1250.20">
    <property type="entry name" value="MFS general substrate transporter like domains"/>
    <property type="match status" value="1"/>
</dbReference>
<feature type="transmembrane region" description="Helical" evidence="8">
    <location>
        <begin position="55"/>
        <end position="80"/>
    </location>
</feature>
<feature type="transmembrane region" description="Helical" evidence="8">
    <location>
        <begin position="300"/>
        <end position="321"/>
    </location>
</feature>
<feature type="transmembrane region" description="Helical" evidence="8">
    <location>
        <begin position="92"/>
        <end position="111"/>
    </location>
</feature>
<evidence type="ECO:0000256" key="2">
    <source>
        <dbReference type="ARBA" id="ARBA00022448"/>
    </source>
</evidence>
<reference evidence="9 10" key="1">
    <citation type="journal article" date="2011" name="Stand. Genomic Sci.">
        <title>Complete genome sequence of the filamentous gliding predatory bacterium Herpetosiphon aurantiacus type strain (114-95(T)).</title>
        <authorList>
            <person name="Kiss H."/>
            <person name="Nett M."/>
            <person name="Domin N."/>
            <person name="Martin K."/>
            <person name="Maresca J.A."/>
            <person name="Copeland A."/>
            <person name="Lapidus A."/>
            <person name="Lucas S."/>
            <person name="Berry K.W."/>
            <person name="Glavina Del Rio T."/>
            <person name="Dalin E."/>
            <person name="Tice H."/>
            <person name="Pitluck S."/>
            <person name="Richardson P."/>
            <person name="Bruce D."/>
            <person name="Goodwin L."/>
            <person name="Han C."/>
            <person name="Detter J.C."/>
            <person name="Schmutz J."/>
            <person name="Brettin T."/>
            <person name="Land M."/>
            <person name="Hauser L."/>
            <person name="Kyrpides N.C."/>
            <person name="Ivanova N."/>
            <person name="Goker M."/>
            <person name="Woyke T."/>
            <person name="Klenk H.P."/>
            <person name="Bryant D.A."/>
        </authorList>
    </citation>
    <scope>NUCLEOTIDE SEQUENCE [LARGE SCALE GENOMIC DNA]</scope>
    <source>
        <strain evidence="10">ATCC 23779 / DSM 785 / 114-95</strain>
    </source>
</reference>
<dbReference type="CDD" id="cd06173">
    <property type="entry name" value="MFS_MefA_like"/>
    <property type="match status" value="1"/>
</dbReference>
<keyword evidence="3" id="KW-1003">Cell membrane</keyword>
<dbReference type="Pfam" id="PF07690">
    <property type="entry name" value="MFS_1"/>
    <property type="match status" value="1"/>
</dbReference>
<feature type="transmembrane region" description="Helical" evidence="8">
    <location>
        <begin position="421"/>
        <end position="438"/>
    </location>
</feature>
<feature type="transmembrane region" description="Helical" evidence="8">
    <location>
        <begin position="356"/>
        <end position="374"/>
    </location>
</feature>
<protein>
    <submittedName>
        <fullName evidence="9">Major facilitator superfamily MFS_1</fullName>
    </submittedName>
</protein>
<dbReference type="AlphaFoldDB" id="A9B4Q3"/>
<gene>
    <name evidence="9" type="ordered locus">Haur_1575</name>
</gene>
<feature type="transmembrane region" description="Helical" evidence="8">
    <location>
        <begin position="259"/>
        <end position="280"/>
    </location>
</feature>
<feature type="transmembrane region" description="Helical" evidence="8">
    <location>
        <begin position="18"/>
        <end position="43"/>
    </location>
</feature>
<keyword evidence="10" id="KW-1185">Reference proteome</keyword>
<dbReference type="InterPro" id="IPR011701">
    <property type="entry name" value="MFS"/>
</dbReference>
<dbReference type="PANTHER" id="PTHR43266:SF2">
    <property type="entry name" value="MAJOR FACILITATOR SUPERFAMILY (MFS) PROFILE DOMAIN-CONTAINING PROTEIN"/>
    <property type="match status" value="1"/>
</dbReference>
<name>A9B4Q3_HERA2</name>
<evidence type="ECO:0000256" key="3">
    <source>
        <dbReference type="ARBA" id="ARBA00022475"/>
    </source>
</evidence>
<evidence type="ECO:0000256" key="1">
    <source>
        <dbReference type="ARBA" id="ARBA00004651"/>
    </source>
</evidence>
<sequence length="472" mass="51182">MEARCILEHPKKGIRTFLIVWFTQSISVMGSSLTFFTIIIWLTKHQYPDESQKQLLAFALSTLGLARALTTIVLAPIAGAWVDRHDRKQTMIIANIINSLLAFGLMALMLVNSLELWSLMLLQVGLAASGSFHAAAFDTAYSTLVPKRFLPRANGMMQTMWSLSTILAPTVAAALIALPDMLRKSGGSAGWTSVITNLADGTALTIGVDALSFLIVAIILSFLTIPSPQRADLNTTQGKKKSLWLDIKEGFAYIWQRPAFLWLLSAFTIANFVVSTRSIFQPLILKFNLVADWTLHGFSYDTALALLSTSASVGGIIGGIFISSWGGLKTKRVYGVLLPMVVFSLGQILFGLASSIYLTAIAALISSGAIPILNAHSQSIWQAQTPSEIQGRVFAVRRLIAQCTLPLGTMLAGILGGLFNPGMMMALLGVGMGVYCFFQFMNPTLLQIEHDPNNPPEPDPNNPQHGIPQTAK</sequence>
<evidence type="ECO:0000256" key="6">
    <source>
        <dbReference type="ARBA" id="ARBA00023136"/>
    </source>
</evidence>
<evidence type="ECO:0000256" key="7">
    <source>
        <dbReference type="SAM" id="MobiDB-lite"/>
    </source>
</evidence>